<evidence type="ECO:0000313" key="2">
    <source>
        <dbReference type="EMBL" id="ERJ97563.1"/>
    </source>
</evidence>
<dbReference type="RefSeq" id="WP_021683519.1">
    <property type="nucleotide sequence ID" value="NZ_KI260489.1"/>
</dbReference>
<proteinExistence type="predicted"/>
<dbReference type="OrthoDB" id="9779910at2"/>
<gene>
    <name evidence="2" type="ORF">RUMCAL_00043</name>
</gene>
<dbReference type="Proteomes" id="UP000016662">
    <property type="component" value="Unassembled WGS sequence"/>
</dbReference>
<dbReference type="SUPFAM" id="SSF53271">
    <property type="entry name" value="PRTase-like"/>
    <property type="match status" value="1"/>
</dbReference>
<sequence length="205" mass="23576">MQDLIEKIPIDFNTVHWHTSAAIPKCIYSLNEYVYLEHHEGDFTFSIDDVVESKFTCLYRNYKYKGDKTSVDELISYIIGKLSAISDIEECQFIIPAPSNSKEKRFAILIKKLSEKLNLKFMDILTTDLNCKIKNVEVGKRGSMSGFITCKQNIGEDAKILLIDDFLETGTTLRECVKAITEKNPHCEIVPVIFFRKHNTLKELK</sequence>
<keyword evidence="3" id="KW-1185">Reference proteome</keyword>
<name>U2ME57_9FIRM</name>
<dbReference type="InterPro" id="IPR029057">
    <property type="entry name" value="PRTase-like"/>
</dbReference>
<evidence type="ECO:0000313" key="3">
    <source>
        <dbReference type="Proteomes" id="UP000016662"/>
    </source>
</evidence>
<dbReference type="Gene3D" id="3.40.50.2020">
    <property type="match status" value="1"/>
</dbReference>
<accession>U2ME57</accession>
<dbReference type="STRING" id="411473.RUMCAL_00043"/>
<reference evidence="2 3" key="1">
    <citation type="submission" date="2013-07" db="EMBL/GenBank/DDBJ databases">
        <authorList>
            <person name="Weinstock G."/>
            <person name="Sodergren E."/>
            <person name="Wylie T."/>
            <person name="Fulton L."/>
            <person name="Fulton R."/>
            <person name="Fronick C."/>
            <person name="O'Laughlin M."/>
            <person name="Godfrey J."/>
            <person name="Miner T."/>
            <person name="Herter B."/>
            <person name="Appelbaum E."/>
            <person name="Cordes M."/>
            <person name="Lek S."/>
            <person name="Wollam A."/>
            <person name="Pepin K.H."/>
            <person name="Palsikar V.B."/>
            <person name="Mitreva M."/>
            <person name="Wilson R.K."/>
        </authorList>
    </citation>
    <scope>NUCLEOTIDE SEQUENCE [LARGE SCALE GENOMIC DNA]</scope>
    <source>
        <strain evidence="2 3">ATCC 27760</strain>
    </source>
</reference>
<dbReference type="InterPro" id="IPR000836">
    <property type="entry name" value="PRTase_dom"/>
</dbReference>
<dbReference type="CDD" id="cd06223">
    <property type="entry name" value="PRTases_typeI"/>
    <property type="match status" value="1"/>
</dbReference>
<protein>
    <recommendedName>
        <fullName evidence="1">Phosphoribosyltransferase domain-containing protein</fullName>
    </recommendedName>
</protein>
<dbReference type="AlphaFoldDB" id="U2ME57"/>
<feature type="domain" description="Phosphoribosyltransferase" evidence="1">
    <location>
        <begin position="150"/>
        <end position="202"/>
    </location>
</feature>
<dbReference type="Pfam" id="PF00156">
    <property type="entry name" value="Pribosyltran"/>
    <property type="match status" value="1"/>
</dbReference>
<comment type="caution">
    <text evidence="2">The sequence shown here is derived from an EMBL/GenBank/DDBJ whole genome shotgun (WGS) entry which is preliminary data.</text>
</comment>
<dbReference type="HOGENOM" id="CLU_1336709_0_0_9"/>
<evidence type="ECO:0000259" key="1">
    <source>
        <dbReference type="Pfam" id="PF00156"/>
    </source>
</evidence>
<organism evidence="2 3">
    <name type="scientific">Ruminococcus callidus ATCC 27760</name>
    <dbReference type="NCBI Taxonomy" id="411473"/>
    <lineage>
        <taxon>Bacteria</taxon>
        <taxon>Bacillati</taxon>
        <taxon>Bacillota</taxon>
        <taxon>Clostridia</taxon>
        <taxon>Eubacteriales</taxon>
        <taxon>Oscillospiraceae</taxon>
        <taxon>Ruminococcus</taxon>
    </lineage>
</organism>
<dbReference type="EMBL" id="AWVF01000006">
    <property type="protein sequence ID" value="ERJ97563.1"/>
    <property type="molecule type" value="Genomic_DNA"/>
</dbReference>